<dbReference type="InterPro" id="IPR027391">
    <property type="entry name" value="Nol1_Nop2_Fmu_2"/>
</dbReference>
<name>A0A9D1ZH76_9BACE</name>
<dbReference type="InterPro" id="IPR049560">
    <property type="entry name" value="MeTrfase_RsmB-F_NOP2_cat"/>
</dbReference>
<dbReference type="Gene3D" id="3.40.50.150">
    <property type="entry name" value="Vaccinia Virus protein VP39"/>
    <property type="match status" value="1"/>
</dbReference>
<dbReference type="Pfam" id="PF13636">
    <property type="entry name" value="Methyltranf_PUA"/>
    <property type="match status" value="1"/>
</dbReference>
<evidence type="ECO:0000256" key="4">
    <source>
        <dbReference type="ARBA" id="ARBA00022691"/>
    </source>
</evidence>
<reference evidence="8" key="1">
    <citation type="journal article" date="2021" name="PeerJ">
        <title>Extensive microbial diversity within the chicken gut microbiome revealed by metagenomics and culture.</title>
        <authorList>
            <person name="Gilroy R."/>
            <person name="Ravi A."/>
            <person name="Getino M."/>
            <person name="Pursley I."/>
            <person name="Horton D.L."/>
            <person name="Alikhan N.F."/>
            <person name="Baker D."/>
            <person name="Gharbi K."/>
            <person name="Hall N."/>
            <person name="Watson M."/>
            <person name="Adriaenssens E.M."/>
            <person name="Foster-Nyarko E."/>
            <person name="Jarju S."/>
            <person name="Secka A."/>
            <person name="Antonio M."/>
            <person name="Oren A."/>
            <person name="Chaudhuri R.R."/>
            <person name="La Ragione R."/>
            <person name="Hildebrand F."/>
            <person name="Pallen M.J."/>
        </authorList>
    </citation>
    <scope>NUCLEOTIDE SEQUENCE</scope>
    <source>
        <strain evidence="8">Gambia2-208</strain>
    </source>
</reference>
<dbReference type="PANTHER" id="PTHR22807">
    <property type="entry name" value="NOP2 YEAST -RELATED NOL1/NOP2/FMU SUN DOMAIN-CONTAINING"/>
    <property type="match status" value="1"/>
</dbReference>
<dbReference type="EMBL" id="DXCV01000028">
    <property type="protein sequence ID" value="HIY87676.1"/>
    <property type="molecule type" value="Genomic_DNA"/>
</dbReference>
<dbReference type="AlphaFoldDB" id="A0A9D1ZH76"/>
<dbReference type="InterPro" id="IPR029063">
    <property type="entry name" value="SAM-dependent_MTases_sf"/>
</dbReference>
<evidence type="ECO:0000313" key="9">
    <source>
        <dbReference type="Proteomes" id="UP000886851"/>
    </source>
</evidence>
<dbReference type="Pfam" id="PF01189">
    <property type="entry name" value="Methyltr_RsmB-F"/>
    <property type="match status" value="1"/>
</dbReference>
<protein>
    <submittedName>
        <fullName evidence="8">rRNA cytosine-C5-methyltransferase</fullName>
    </submittedName>
</protein>
<dbReference type="Gene3D" id="3.30.70.1170">
    <property type="entry name" value="Sun protein, domain 3"/>
    <property type="match status" value="1"/>
</dbReference>
<feature type="active site" description="Nucleophile" evidence="6">
    <location>
        <position position="228"/>
    </location>
</feature>
<dbReference type="Proteomes" id="UP000886851">
    <property type="component" value="Unassembled WGS sequence"/>
</dbReference>
<feature type="binding site" evidence="6">
    <location>
        <position position="131"/>
    </location>
    <ligand>
        <name>S-adenosyl-L-methionine</name>
        <dbReference type="ChEBI" id="CHEBI:59789"/>
    </ligand>
</feature>
<dbReference type="GO" id="GO:0001510">
    <property type="term" value="P:RNA methylation"/>
    <property type="evidence" value="ECO:0007669"/>
    <property type="project" value="InterPro"/>
</dbReference>
<accession>A0A9D1ZH76</accession>
<dbReference type="InterPro" id="IPR031341">
    <property type="entry name" value="Methyltr_RsmF_N"/>
</dbReference>
<comment type="similarity">
    <text evidence="6">Belongs to the class I-like SAM-binding methyltransferase superfamily. RsmB/NOP family.</text>
</comment>
<proteinExistence type="inferred from homology"/>
<evidence type="ECO:0000256" key="5">
    <source>
        <dbReference type="ARBA" id="ARBA00022884"/>
    </source>
</evidence>
<dbReference type="SUPFAM" id="SSF53335">
    <property type="entry name" value="S-adenosyl-L-methionine-dependent methyltransferases"/>
    <property type="match status" value="1"/>
</dbReference>
<keyword evidence="1" id="KW-0963">Cytoplasm</keyword>
<dbReference type="GO" id="GO:0008173">
    <property type="term" value="F:RNA methyltransferase activity"/>
    <property type="evidence" value="ECO:0007669"/>
    <property type="project" value="InterPro"/>
</dbReference>
<keyword evidence="3 6" id="KW-0808">Transferase</keyword>
<feature type="binding site" evidence="6">
    <location>
        <position position="175"/>
    </location>
    <ligand>
        <name>S-adenosyl-L-methionine</name>
        <dbReference type="ChEBI" id="CHEBI:59789"/>
    </ligand>
</feature>
<dbReference type="Pfam" id="PF17125">
    <property type="entry name" value="Methyltr_RsmF_N"/>
    <property type="match status" value="1"/>
</dbReference>
<feature type="domain" description="SAM-dependent MTase RsmB/NOP-type" evidence="7">
    <location>
        <begin position="1"/>
        <end position="295"/>
    </location>
</feature>
<evidence type="ECO:0000256" key="3">
    <source>
        <dbReference type="ARBA" id="ARBA00022679"/>
    </source>
</evidence>
<dbReference type="Gene3D" id="2.30.130.60">
    <property type="match status" value="1"/>
</dbReference>
<feature type="binding site" evidence="6">
    <location>
        <begin position="107"/>
        <end position="113"/>
    </location>
    <ligand>
        <name>S-adenosyl-L-methionine</name>
        <dbReference type="ChEBI" id="CHEBI:59789"/>
    </ligand>
</feature>
<dbReference type="PROSITE" id="PS51686">
    <property type="entry name" value="SAM_MT_RSMB_NOP"/>
    <property type="match status" value="1"/>
</dbReference>
<organism evidence="8 9">
    <name type="scientific">Candidatus Bacteroides pullicola</name>
    <dbReference type="NCBI Taxonomy" id="2838475"/>
    <lineage>
        <taxon>Bacteria</taxon>
        <taxon>Pseudomonadati</taxon>
        <taxon>Bacteroidota</taxon>
        <taxon>Bacteroidia</taxon>
        <taxon>Bacteroidales</taxon>
        <taxon>Bacteroidaceae</taxon>
        <taxon>Bacteroides</taxon>
    </lineage>
</organism>
<sequence length="464" mass="51204">MTLPTDFIEQIHTLLDAPEAAAFLDVLQGDAPVSIRLNRRKVPDMPLLGEPVPWCVSGCYLAERPSFTFDPLLHAGGYYVQEASSMFVAWVLRHCVGDAPMRMLDLCAAPGGKSTLACDVLPEGSMLVANEVVHSRVQVLAENLTKWGSPDVVVTHNDPADFTPLGALFDVILVDAPCSGEGMFRKDPASAKEWSLKSLALCACRQRRILADILPCLKPGGILIYSTCTYNIKEDEENVRWLRDEQGMEIHPVPDVPDGWGITGNLLPGEDFPVYRFLPHRTKGEGFFLALLRKPADAEEMQEPAGRKVHRKGRGKSDASVFPKEAAAKAKSWLDDGKEYVWEVKGAFLTALPVAVSSLAERLRPSLRILQAGIPVGEVKGRDLLPQHALAMSTDLHPDAFPRVEADYDQAIAYLRREAVGLPADSPRGFVLLTWRGLPLGFVKNIGNRANNLYPQEWRIRKQS</sequence>
<evidence type="ECO:0000256" key="6">
    <source>
        <dbReference type="PROSITE-ProRule" id="PRU01023"/>
    </source>
</evidence>
<evidence type="ECO:0000256" key="1">
    <source>
        <dbReference type="ARBA" id="ARBA00022490"/>
    </source>
</evidence>
<evidence type="ECO:0000256" key="2">
    <source>
        <dbReference type="ARBA" id="ARBA00022603"/>
    </source>
</evidence>
<gene>
    <name evidence="8" type="ORF">H9824_03090</name>
</gene>
<evidence type="ECO:0000313" key="8">
    <source>
        <dbReference type="EMBL" id="HIY87676.1"/>
    </source>
</evidence>
<reference evidence="8" key="2">
    <citation type="submission" date="2021-04" db="EMBL/GenBank/DDBJ databases">
        <authorList>
            <person name="Gilroy R."/>
        </authorList>
    </citation>
    <scope>NUCLEOTIDE SEQUENCE</scope>
    <source>
        <strain evidence="8">Gambia2-208</strain>
    </source>
</reference>
<feature type="binding site" evidence="6">
    <location>
        <position position="158"/>
    </location>
    <ligand>
        <name>S-adenosyl-L-methionine</name>
        <dbReference type="ChEBI" id="CHEBI:59789"/>
    </ligand>
</feature>
<dbReference type="InterPro" id="IPR023267">
    <property type="entry name" value="RCMT"/>
</dbReference>
<keyword evidence="2 6" id="KW-0489">Methyltransferase</keyword>
<keyword evidence="4 6" id="KW-0949">S-adenosyl-L-methionine</keyword>
<dbReference type="CDD" id="cd02440">
    <property type="entry name" value="AdoMet_MTases"/>
    <property type="match status" value="1"/>
</dbReference>
<keyword evidence="5 6" id="KW-0694">RNA-binding</keyword>
<dbReference type="GO" id="GO:0003723">
    <property type="term" value="F:RNA binding"/>
    <property type="evidence" value="ECO:0007669"/>
    <property type="project" value="UniProtKB-UniRule"/>
</dbReference>
<dbReference type="PANTHER" id="PTHR22807:SF30">
    <property type="entry name" value="28S RRNA (CYTOSINE(4447)-C(5))-METHYLTRANSFERASE-RELATED"/>
    <property type="match status" value="1"/>
</dbReference>
<evidence type="ECO:0000259" key="7">
    <source>
        <dbReference type="PROSITE" id="PS51686"/>
    </source>
</evidence>
<dbReference type="InterPro" id="IPR001678">
    <property type="entry name" value="MeTrfase_RsmB-F_NOP2_dom"/>
</dbReference>
<dbReference type="PRINTS" id="PR02008">
    <property type="entry name" value="RCMTFAMILY"/>
</dbReference>
<comment type="caution">
    <text evidence="8">The sequence shown here is derived from an EMBL/GenBank/DDBJ whole genome shotgun (WGS) entry which is preliminary data.</text>
</comment>